<dbReference type="Gene3D" id="3.10.450.50">
    <property type="match status" value="1"/>
</dbReference>
<dbReference type="AlphaFoldDB" id="A0A562RKJ4"/>
<dbReference type="SUPFAM" id="SSF54427">
    <property type="entry name" value="NTF2-like"/>
    <property type="match status" value="1"/>
</dbReference>
<dbReference type="InterPro" id="IPR032710">
    <property type="entry name" value="NTF2-like_dom_sf"/>
</dbReference>
<evidence type="ECO:0000313" key="1">
    <source>
        <dbReference type="EMBL" id="TWI69559.1"/>
    </source>
</evidence>
<evidence type="ECO:0008006" key="3">
    <source>
        <dbReference type="Google" id="ProtNLM"/>
    </source>
</evidence>
<proteinExistence type="predicted"/>
<organism evidence="1 2">
    <name type="scientific">Pseudoduganella lurida</name>
    <dbReference type="NCBI Taxonomy" id="1036180"/>
    <lineage>
        <taxon>Bacteria</taxon>
        <taxon>Pseudomonadati</taxon>
        <taxon>Pseudomonadota</taxon>
        <taxon>Betaproteobacteria</taxon>
        <taxon>Burkholderiales</taxon>
        <taxon>Oxalobacteraceae</taxon>
        <taxon>Telluria group</taxon>
        <taxon>Pseudoduganella</taxon>
    </lineage>
</organism>
<dbReference type="InterPro" id="IPR009783">
    <property type="entry name" value="DUF1348"/>
</dbReference>
<sequence>MTTPADNPRPPLPPFTLETASEKVRLAEDGWNSRDPDRVALAYTVDSFWRNRAEFVQGREAIAAFLRRKWQRELDYRLIKELWAFRDDRIAVRFAYEWHDDSGNWFRSYGNENWEFDANGLMRRRLASINDGPIAAADRKFHWPLGRRPDDHPGLSELGF</sequence>
<evidence type="ECO:0000313" key="2">
    <source>
        <dbReference type="Proteomes" id="UP000318431"/>
    </source>
</evidence>
<name>A0A562RKJ4_9BURK</name>
<dbReference type="Proteomes" id="UP000318431">
    <property type="component" value="Unassembled WGS sequence"/>
</dbReference>
<keyword evidence="2" id="KW-1185">Reference proteome</keyword>
<reference evidence="1 2" key="1">
    <citation type="journal article" date="2015" name="Stand. Genomic Sci.">
        <title>Genomic Encyclopedia of Bacterial and Archaeal Type Strains, Phase III: the genomes of soil and plant-associated and newly described type strains.</title>
        <authorList>
            <person name="Whitman W.B."/>
            <person name="Woyke T."/>
            <person name="Klenk H.P."/>
            <person name="Zhou Y."/>
            <person name="Lilburn T.G."/>
            <person name="Beck B.J."/>
            <person name="De Vos P."/>
            <person name="Vandamme P."/>
            <person name="Eisen J.A."/>
            <person name="Garrity G."/>
            <person name="Hugenholtz P."/>
            <person name="Kyrpides N.C."/>
        </authorList>
    </citation>
    <scope>NUCLEOTIDE SEQUENCE [LARGE SCALE GENOMIC DNA]</scope>
    <source>
        <strain evidence="1 2">CGMCC 1.10822</strain>
    </source>
</reference>
<dbReference type="PANTHER" id="PTHR31757:SF0">
    <property type="entry name" value="SLL0781 PROTEIN"/>
    <property type="match status" value="1"/>
</dbReference>
<dbReference type="OrthoDB" id="9787970at2"/>
<protein>
    <recommendedName>
        <fullName evidence="3">DUF1348 family protein</fullName>
    </recommendedName>
</protein>
<comment type="caution">
    <text evidence="1">The sequence shown here is derived from an EMBL/GenBank/DDBJ whole genome shotgun (WGS) entry which is preliminary data.</text>
</comment>
<dbReference type="RefSeq" id="WP_145647310.1">
    <property type="nucleotide sequence ID" value="NZ_VLLB01000001.1"/>
</dbReference>
<dbReference type="EMBL" id="VLLB01000001">
    <property type="protein sequence ID" value="TWI69559.1"/>
    <property type="molecule type" value="Genomic_DNA"/>
</dbReference>
<gene>
    <name evidence="1" type="ORF">IP91_00629</name>
</gene>
<dbReference type="PANTHER" id="PTHR31757">
    <property type="entry name" value="SLL0781 PROTEIN"/>
    <property type="match status" value="1"/>
</dbReference>
<dbReference type="Pfam" id="PF07080">
    <property type="entry name" value="DUF1348"/>
    <property type="match status" value="1"/>
</dbReference>
<accession>A0A562RKJ4</accession>